<accession>A0AAV7VRB7</accession>
<keyword evidence="3" id="KW-1185">Reference proteome</keyword>
<feature type="compositionally biased region" description="Basic and acidic residues" evidence="1">
    <location>
        <begin position="74"/>
        <end position="106"/>
    </location>
</feature>
<sequence>MKRHCDGLAGNRPHTPPTCAVAACGVPEHQGTTTNGRGEAGPTREGGGTKRSASGPQKGKESGEEQIEEEEERDGGVRDCKDNVERTPGRRTVETREWFVPERGIEDGEAADGDWNNAATWEAERKSLPRFWRSVAYPGV</sequence>
<dbReference type="PROSITE" id="PS51257">
    <property type="entry name" value="PROKAR_LIPOPROTEIN"/>
    <property type="match status" value="1"/>
</dbReference>
<gene>
    <name evidence="2" type="ORF">NDU88_008009</name>
</gene>
<dbReference type="EMBL" id="JANPWB010000003">
    <property type="protein sequence ID" value="KAJ1204228.1"/>
    <property type="molecule type" value="Genomic_DNA"/>
</dbReference>
<evidence type="ECO:0000256" key="1">
    <source>
        <dbReference type="SAM" id="MobiDB-lite"/>
    </source>
</evidence>
<evidence type="ECO:0000313" key="3">
    <source>
        <dbReference type="Proteomes" id="UP001066276"/>
    </source>
</evidence>
<protein>
    <submittedName>
        <fullName evidence="2">Uncharacterized protein</fullName>
    </submittedName>
</protein>
<reference evidence="2" key="1">
    <citation type="journal article" date="2022" name="bioRxiv">
        <title>Sequencing and chromosome-scale assembly of the giantPleurodeles waltlgenome.</title>
        <authorList>
            <person name="Brown T."/>
            <person name="Elewa A."/>
            <person name="Iarovenko S."/>
            <person name="Subramanian E."/>
            <person name="Araus A.J."/>
            <person name="Petzold A."/>
            <person name="Susuki M."/>
            <person name="Suzuki K.-i.T."/>
            <person name="Hayashi T."/>
            <person name="Toyoda A."/>
            <person name="Oliveira C."/>
            <person name="Osipova E."/>
            <person name="Leigh N.D."/>
            <person name="Simon A."/>
            <person name="Yun M.H."/>
        </authorList>
    </citation>
    <scope>NUCLEOTIDE SEQUENCE</scope>
    <source>
        <strain evidence="2">20211129_DDA</strain>
        <tissue evidence="2">Liver</tissue>
    </source>
</reference>
<feature type="compositionally biased region" description="Acidic residues" evidence="1">
    <location>
        <begin position="64"/>
        <end position="73"/>
    </location>
</feature>
<organism evidence="2 3">
    <name type="scientific">Pleurodeles waltl</name>
    <name type="common">Iberian ribbed newt</name>
    <dbReference type="NCBI Taxonomy" id="8319"/>
    <lineage>
        <taxon>Eukaryota</taxon>
        <taxon>Metazoa</taxon>
        <taxon>Chordata</taxon>
        <taxon>Craniata</taxon>
        <taxon>Vertebrata</taxon>
        <taxon>Euteleostomi</taxon>
        <taxon>Amphibia</taxon>
        <taxon>Batrachia</taxon>
        <taxon>Caudata</taxon>
        <taxon>Salamandroidea</taxon>
        <taxon>Salamandridae</taxon>
        <taxon>Pleurodelinae</taxon>
        <taxon>Pleurodeles</taxon>
    </lineage>
</organism>
<feature type="region of interest" description="Disordered" evidence="1">
    <location>
        <begin position="1"/>
        <end position="114"/>
    </location>
</feature>
<name>A0AAV7VRB7_PLEWA</name>
<comment type="caution">
    <text evidence="2">The sequence shown here is derived from an EMBL/GenBank/DDBJ whole genome shotgun (WGS) entry which is preliminary data.</text>
</comment>
<proteinExistence type="predicted"/>
<evidence type="ECO:0000313" key="2">
    <source>
        <dbReference type="EMBL" id="KAJ1204228.1"/>
    </source>
</evidence>
<dbReference type="Proteomes" id="UP001066276">
    <property type="component" value="Chromosome 2_1"/>
</dbReference>
<dbReference type="AlphaFoldDB" id="A0AAV7VRB7"/>